<feature type="compositionally biased region" description="Acidic residues" evidence="1">
    <location>
        <begin position="1"/>
        <end position="33"/>
    </location>
</feature>
<feature type="region of interest" description="Disordered" evidence="1">
    <location>
        <begin position="1"/>
        <end position="36"/>
    </location>
</feature>
<reference evidence="2 3" key="1">
    <citation type="journal article" date="2018" name="J. Microbiol.">
        <title>Baekduia soli gen. nov., sp. nov., a novel bacterium isolated from the soil of Baekdu Mountain and proposal of a novel family name, Baekduiaceae fam. nov.</title>
        <authorList>
            <person name="An D.S."/>
            <person name="Siddiqi M.Z."/>
            <person name="Kim K.H."/>
            <person name="Yu H.S."/>
            <person name="Im W.T."/>
        </authorList>
    </citation>
    <scope>NUCLEOTIDE SEQUENCE [LARGE SCALE GENOMIC DNA]</scope>
    <source>
        <strain evidence="2 3">BR7-21</strain>
    </source>
</reference>
<proteinExistence type="predicted"/>
<evidence type="ECO:0000313" key="2">
    <source>
        <dbReference type="EMBL" id="QEC47395.1"/>
    </source>
</evidence>
<dbReference type="Proteomes" id="UP000321805">
    <property type="component" value="Chromosome"/>
</dbReference>
<gene>
    <name evidence="2" type="ORF">FSW04_07235</name>
</gene>
<dbReference type="KEGG" id="bsol:FSW04_07235"/>
<accession>A0A5B8U3H3</accession>
<organism evidence="2 3">
    <name type="scientific">Baekduia soli</name>
    <dbReference type="NCBI Taxonomy" id="496014"/>
    <lineage>
        <taxon>Bacteria</taxon>
        <taxon>Bacillati</taxon>
        <taxon>Actinomycetota</taxon>
        <taxon>Thermoleophilia</taxon>
        <taxon>Solirubrobacterales</taxon>
        <taxon>Baekduiaceae</taxon>
        <taxon>Baekduia</taxon>
    </lineage>
</organism>
<sequence length="73" mass="7765">MTGDDEEDDDDVESDALEEEVEPDEVEPVEADVGEPAAELVLDPVVLPEVEATGTPEATLEVEVFVPPTAMTP</sequence>
<dbReference type="RefSeq" id="WP_146917798.1">
    <property type="nucleotide sequence ID" value="NZ_CP042430.1"/>
</dbReference>
<evidence type="ECO:0000256" key="1">
    <source>
        <dbReference type="SAM" id="MobiDB-lite"/>
    </source>
</evidence>
<protein>
    <submittedName>
        <fullName evidence="2">Uncharacterized protein</fullName>
    </submittedName>
</protein>
<dbReference type="EMBL" id="CP042430">
    <property type="protein sequence ID" value="QEC47395.1"/>
    <property type="molecule type" value="Genomic_DNA"/>
</dbReference>
<keyword evidence="3" id="KW-1185">Reference proteome</keyword>
<name>A0A5B8U3H3_9ACTN</name>
<evidence type="ECO:0000313" key="3">
    <source>
        <dbReference type="Proteomes" id="UP000321805"/>
    </source>
</evidence>
<dbReference type="AlphaFoldDB" id="A0A5B8U3H3"/>